<comment type="caution">
    <text evidence="2">The sequence shown here is derived from an EMBL/GenBank/DDBJ whole genome shotgun (WGS) entry which is preliminary data.</text>
</comment>
<evidence type="ECO:0000256" key="1">
    <source>
        <dbReference type="SAM" id="SignalP"/>
    </source>
</evidence>
<gene>
    <name evidence="2" type="ORF">HII17_01855</name>
</gene>
<dbReference type="RefSeq" id="WP_169073616.1">
    <property type="nucleotide sequence ID" value="NZ_JABBXH010000001.1"/>
</dbReference>
<feature type="signal peptide" evidence="1">
    <location>
        <begin position="1"/>
        <end position="18"/>
    </location>
</feature>
<dbReference type="AlphaFoldDB" id="A0A7Y0L9L1"/>
<evidence type="ECO:0000313" key="2">
    <source>
        <dbReference type="EMBL" id="NMP30292.1"/>
    </source>
</evidence>
<keyword evidence="1" id="KW-0732">Signal</keyword>
<reference evidence="2 3" key="1">
    <citation type="submission" date="2020-04" db="EMBL/GenBank/DDBJ databases">
        <title>Thalassotalea sp. M1531, isolated from the surface of marine red alga.</title>
        <authorList>
            <person name="Pang L."/>
            <person name="Lu D.-C."/>
        </authorList>
    </citation>
    <scope>NUCLEOTIDE SEQUENCE [LARGE SCALE GENOMIC DNA]</scope>
    <source>
        <strain evidence="2 3">M1531</strain>
    </source>
</reference>
<dbReference type="Proteomes" id="UP000568664">
    <property type="component" value="Unassembled WGS sequence"/>
</dbReference>
<sequence length="194" mass="21476">MKLVCATLCLIISSLCVAEDRELTDNSSIEKHIKRNVEQIEITRDDISLNQRNIFDFTQLASYNHKLTPNITDTGLHTGSEQDNLGVQRYIQGTYTLLSYNTLDIAITAKLASVEAIPLGSLNYAEFLKPSSYRLSQEQFNNTTLGIIGKYQLSNNWAIVGSLSTTALSESLVEKASLHNELAHTALIGATYSF</sequence>
<feature type="chain" id="PRO_5031574469" evidence="1">
    <location>
        <begin position="19"/>
        <end position="194"/>
    </location>
</feature>
<organism evidence="2 3">
    <name type="scientific">Thalassotalea algicola</name>
    <dbReference type="NCBI Taxonomy" id="2716224"/>
    <lineage>
        <taxon>Bacteria</taxon>
        <taxon>Pseudomonadati</taxon>
        <taxon>Pseudomonadota</taxon>
        <taxon>Gammaproteobacteria</taxon>
        <taxon>Alteromonadales</taxon>
        <taxon>Colwelliaceae</taxon>
        <taxon>Thalassotalea</taxon>
    </lineage>
</organism>
<protein>
    <submittedName>
        <fullName evidence="2">Uncharacterized protein</fullName>
    </submittedName>
</protein>
<evidence type="ECO:0000313" key="3">
    <source>
        <dbReference type="Proteomes" id="UP000568664"/>
    </source>
</evidence>
<keyword evidence="3" id="KW-1185">Reference proteome</keyword>
<dbReference type="EMBL" id="JABBXH010000001">
    <property type="protein sequence ID" value="NMP30292.1"/>
    <property type="molecule type" value="Genomic_DNA"/>
</dbReference>
<proteinExistence type="predicted"/>
<name>A0A7Y0L9L1_9GAMM</name>
<accession>A0A7Y0L9L1</accession>